<dbReference type="Pfam" id="PF01553">
    <property type="entry name" value="Acyltransferase"/>
    <property type="match status" value="1"/>
</dbReference>
<dbReference type="Proteomes" id="UP001549749">
    <property type="component" value="Unassembled WGS sequence"/>
</dbReference>
<dbReference type="InterPro" id="IPR002123">
    <property type="entry name" value="Plipid/glycerol_acylTrfase"/>
</dbReference>
<dbReference type="EMBL" id="JBEXAC010000001">
    <property type="protein sequence ID" value="MET6995729.1"/>
    <property type="molecule type" value="Genomic_DNA"/>
</dbReference>
<keyword evidence="4" id="KW-0472">Membrane</keyword>
<organism evidence="6 7">
    <name type="scientific">Chitinophaga defluvii</name>
    <dbReference type="NCBI Taxonomy" id="3163343"/>
    <lineage>
        <taxon>Bacteria</taxon>
        <taxon>Pseudomonadati</taxon>
        <taxon>Bacteroidota</taxon>
        <taxon>Chitinophagia</taxon>
        <taxon>Chitinophagales</taxon>
        <taxon>Chitinophagaceae</taxon>
        <taxon>Chitinophaga</taxon>
    </lineage>
</organism>
<protein>
    <submittedName>
        <fullName evidence="6">Lysophospholipid acyltransferase family protein</fullName>
    </submittedName>
</protein>
<dbReference type="SUPFAM" id="SSF69593">
    <property type="entry name" value="Glycerol-3-phosphate (1)-acyltransferase"/>
    <property type="match status" value="1"/>
</dbReference>
<evidence type="ECO:0000256" key="4">
    <source>
        <dbReference type="SAM" id="Phobius"/>
    </source>
</evidence>
<keyword evidence="3 6" id="KW-0012">Acyltransferase</keyword>
<evidence type="ECO:0000259" key="5">
    <source>
        <dbReference type="SMART" id="SM00563"/>
    </source>
</evidence>
<keyword evidence="2" id="KW-0808">Transferase</keyword>
<dbReference type="GO" id="GO:0016746">
    <property type="term" value="F:acyltransferase activity"/>
    <property type="evidence" value="ECO:0007669"/>
    <property type="project" value="UniProtKB-KW"/>
</dbReference>
<dbReference type="SMART" id="SM00563">
    <property type="entry name" value="PlsC"/>
    <property type="match status" value="1"/>
</dbReference>
<dbReference type="PANTHER" id="PTHR10434:SF11">
    <property type="entry name" value="1-ACYL-SN-GLYCEROL-3-PHOSPHATE ACYLTRANSFERASE"/>
    <property type="match status" value="1"/>
</dbReference>
<keyword evidence="4" id="KW-0812">Transmembrane</keyword>
<comment type="caution">
    <text evidence="6">The sequence shown here is derived from an EMBL/GenBank/DDBJ whole genome shotgun (WGS) entry which is preliminary data.</text>
</comment>
<evidence type="ECO:0000313" key="7">
    <source>
        <dbReference type="Proteomes" id="UP001549749"/>
    </source>
</evidence>
<feature type="domain" description="Phospholipid/glycerol acyltransferase" evidence="5">
    <location>
        <begin position="78"/>
        <end position="192"/>
    </location>
</feature>
<feature type="transmembrane region" description="Helical" evidence="4">
    <location>
        <begin position="45"/>
        <end position="65"/>
    </location>
</feature>
<accession>A0ABV2SY73</accession>
<dbReference type="RefSeq" id="WP_354658378.1">
    <property type="nucleotide sequence ID" value="NZ_JBEXAC010000001.1"/>
</dbReference>
<feature type="transmembrane region" description="Helical" evidence="4">
    <location>
        <begin position="12"/>
        <end position="33"/>
    </location>
</feature>
<proteinExistence type="predicted"/>
<keyword evidence="4" id="KW-1133">Transmembrane helix</keyword>
<name>A0ABV2SY73_9BACT</name>
<sequence length="257" mass="29252">MNIILTILRGIYVTYAATVFLAIMFVILPFIFIISFQGRLKGGNIMAYFMRCWAHIWFAFSGIWCKRIYQAARKRETCIYVVNHRSYLDAALAAKVMGLPFRSLGKVEMGKIPFFGFIYKKTVVTVDRSSAMARARSVREMMNTLKANISILIFPEGTLNESGQPLREFHDGAFRMAIETQTPIKPVLFLDAHARLPRKGLLYLNPGRCRVVFLPTVSVNGLSLADVQELKQRVFNAMDTVLRKYHQYPNPSLQLAG</sequence>
<evidence type="ECO:0000256" key="2">
    <source>
        <dbReference type="ARBA" id="ARBA00022679"/>
    </source>
</evidence>
<comment type="pathway">
    <text evidence="1">Lipid metabolism.</text>
</comment>
<evidence type="ECO:0000256" key="3">
    <source>
        <dbReference type="ARBA" id="ARBA00023315"/>
    </source>
</evidence>
<dbReference type="PANTHER" id="PTHR10434">
    <property type="entry name" value="1-ACYL-SN-GLYCEROL-3-PHOSPHATE ACYLTRANSFERASE"/>
    <property type="match status" value="1"/>
</dbReference>
<gene>
    <name evidence="6" type="ORF">ABR189_00040</name>
</gene>
<evidence type="ECO:0000313" key="6">
    <source>
        <dbReference type="EMBL" id="MET6995729.1"/>
    </source>
</evidence>
<evidence type="ECO:0000256" key="1">
    <source>
        <dbReference type="ARBA" id="ARBA00005189"/>
    </source>
</evidence>
<reference evidence="6 7" key="1">
    <citation type="submission" date="2024-06" db="EMBL/GenBank/DDBJ databases">
        <title>Chitinophaga defluvii sp. nov., isolated from municipal sewage.</title>
        <authorList>
            <person name="Zhang L."/>
        </authorList>
    </citation>
    <scope>NUCLEOTIDE SEQUENCE [LARGE SCALE GENOMIC DNA]</scope>
    <source>
        <strain evidence="6 7">H8</strain>
    </source>
</reference>
<keyword evidence="7" id="KW-1185">Reference proteome</keyword>
<dbReference type="CDD" id="cd07989">
    <property type="entry name" value="LPLAT_AGPAT-like"/>
    <property type="match status" value="1"/>
</dbReference>